<dbReference type="FunCoup" id="B9SG93">
    <property type="interactions" value="749"/>
</dbReference>
<keyword evidence="2" id="KW-1185">Reference proteome</keyword>
<organism evidence="1 2">
    <name type="scientific">Ricinus communis</name>
    <name type="common">Castor bean</name>
    <dbReference type="NCBI Taxonomy" id="3988"/>
    <lineage>
        <taxon>Eukaryota</taxon>
        <taxon>Viridiplantae</taxon>
        <taxon>Streptophyta</taxon>
        <taxon>Embryophyta</taxon>
        <taxon>Tracheophyta</taxon>
        <taxon>Spermatophyta</taxon>
        <taxon>Magnoliopsida</taxon>
        <taxon>eudicotyledons</taxon>
        <taxon>Gunneridae</taxon>
        <taxon>Pentapetalae</taxon>
        <taxon>rosids</taxon>
        <taxon>fabids</taxon>
        <taxon>Malpighiales</taxon>
        <taxon>Euphorbiaceae</taxon>
        <taxon>Acalyphoideae</taxon>
        <taxon>Acalypheae</taxon>
        <taxon>Ricinus</taxon>
    </lineage>
</organism>
<proteinExistence type="predicted"/>
<dbReference type="GO" id="GO:0005886">
    <property type="term" value="C:plasma membrane"/>
    <property type="evidence" value="ECO:0007669"/>
    <property type="project" value="InterPro"/>
</dbReference>
<dbReference type="Proteomes" id="UP000008311">
    <property type="component" value="Unassembled WGS sequence"/>
</dbReference>
<protein>
    <recommendedName>
        <fullName evidence="3">Membrane-associated kinase regulator 4</fullName>
    </recommendedName>
</protein>
<dbReference type="eggNOG" id="ENOG502RCYF">
    <property type="taxonomic scope" value="Eukaryota"/>
</dbReference>
<dbReference type="STRING" id="3988.B9SG93"/>
<dbReference type="PANTHER" id="PTHR33312">
    <property type="entry name" value="MEMBRANE-ASSOCIATED KINASE REGULATOR 4-RELATED"/>
    <property type="match status" value="1"/>
</dbReference>
<dbReference type="InParanoid" id="B9SG93"/>
<name>B9SG93_RICCO</name>
<evidence type="ECO:0008006" key="3">
    <source>
        <dbReference type="Google" id="ProtNLM"/>
    </source>
</evidence>
<accession>B9SG93</accession>
<reference evidence="2" key="1">
    <citation type="journal article" date="2010" name="Nat. Biotechnol.">
        <title>Draft genome sequence of the oilseed species Ricinus communis.</title>
        <authorList>
            <person name="Chan A.P."/>
            <person name="Crabtree J."/>
            <person name="Zhao Q."/>
            <person name="Lorenzi H."/>
            <person name="Orvis J."/>
            <person name="Puiu D."/>
            <person name="Melake-Berhan A."/>
            <person name="Jones K.M."/>
            <person name="Redman J."/>
            <person name="Chen G."/>
            <person name="Cahoon E.B."/>
            <person name="Gedil M."/>
            <person name="Stanke M."/>
            <person name="Haas B.J."/>
            <person name="Wortman J.R."/>
            <person name="Fraser-Liggett C.M."/>
            <person name="Ravel J."/>
            <person name="Rabinowicz P.D."/>
        </authorList>
    </citation>
    <scope>NUCLEOTIDE SEQUENCE [LARGE SCALE GENOMIC DNA]</scope>
    <source>
        <strain evidence="2">cv. Hale</strain>
    </source>
</reference>
<gene>
    <name evidence="1" type="ORF">RCOM_0879690</name>
</gene>
<dbReference type="GO" id="GO:0019210">
    <property type="term" value="F:kinase inhibitor activity"/>
    <property type="evidence" value="ECO:0007669"/>
    <property type="project" value="InterPro"/>
</dbReference>
<dbReference type="PANTHER" id="PTHR33312:SF21">
    <property type="entry name" value="MEMBRANE-ASSOCIATED KINASE REGULATOR 3-RELATED"/>
    <property type="match status" value="1"/>
</dbReference>
<sequence>MAIMHQSSCCIHADDDYIDMELTSSPNFFCYSISSPPQSREFEFQMCSIANDKETTNSPADELFYKGKLLPLHLPPRLQMVQKLLQNPISTSPFDCQSEVSFGENYSIPFIMSPASFRPSSTTTTITPLESCNISPSESGRVSSELNPEEYFHELSTELNSLVGYNQQTRKSWTKKLKQSLLGQKLKASSIFLKSLFNKSGCANDSYAKATTNVEPEAVSKEKDCLNKYMKVAKRNPFGEIDNERYKLPNTLKKSIEQEMAAAAAGDSLIRTQRRSFSGVIQRHSKTIKSLSSTSSSGSSSSSSSFSFSSSNGGFYDLQLLKRSISANSEIENSIEGAIAYCKNSQQQLFCSRKTSATDVGNCSLSASGFVAAGDQELPKLCSI</sequence>
<evidence type="ECO:0000313" key="1">
    <source>
        <dbReference type="EMBL" id="EEF37339.1"/>
    </source>
</evidence>
<dbReference type="InterPro" id="IPR039620">
    <property type="entry name" value="BKI1/MAKR1/3/4"/>
</dbReference>
<dbReference type="AlphaFoldDB" id="B9SG93"/>
<dbReference type="EMBL" id="EQ973951">
    <property type="protein sequence ID" value="EEF37339.1"/>
    <property type="molecule type" value="Genomic_DNA"/>
</dbReference>
<evidence type="ECO:0000313" key="2">
    <source>
        <dbReference type="Proteomes" id="UP000008311"/>
    </source>
</evidence>